<evidence type="ECO:0008006" key="4">
    <source>
        <dbReference type="Google" id="ProtNLM"/>
    </source>
</evidence>
<dbReference type="AlphaFoldDB" id="A0A240E433"/>
<organism evidence="2 3">
    <name type="scientific">Polynucleobacter meluiroseus</name>
    <dbReference type="NCBI Taxonomy" id="1938814"/>
    <lineage>
        <taxon>Bacteria</taxon>
        <taxon>Pseudomonadati</taxon>
        <taxon>Pseudomonadota</taxon>
        <taxon>Betaproteobacteria</taxon>
        <taxon>Burkholderiales</taxon>
        <taxon>Burkholderiaceae</taxon>
        <taxon>Polynucleobacter</taxon>
    </lineage>
</organism>
<sequence length="224" mass="23857">MNRRHILILSLFIPAALLIAACSNTSKYLTEPMPESGFLPNYKLLQPVANSSADTKVWRYRDATVNPDKYTGVILDPVYLNQTATQRVPAETLAQVKQTLQASMVQAVNSKSNITIVQKPGPGVAKVSVGITGAEMSANSLQPWNFTPIGLAANAAAYAAGVNAKTPALIIESKITDSQTGQILGEGLITIQGESFRTGSGSVESFTDMAKKAVREALVLSARH</sequence>
<dbReference type="OrthoDB" id="5565234at2"/>
<keyword evidence="3" id="KW-1185">Reference proteome</keyword>
<name>A0A240E433_9BURK</name>
<evidence type="ECO:0000256" key="1">
    <source>
        <dbReference type="SAM" id="SignalP"/>
    </source>
</evidence>
<dbReference type="PROSITE" id="PS51257">
    <property type="entry name" value="PROKAR_LIPOPROTEIN"/>
    <property type="match status" value="1"/>
</dbReference>
<feature type="signal peptide" evidence="1">
    <location>
        <begin position="1"/>
        <end position="20"/>
    </location>
</feature>
<reference evidence="3" key="1">
    <citation type="submission" date="2017-08" db="EMBL/GenBank/DDBJ databases">
        <authorList>
            <person name="Varghese N."/>
            <person name="Submissions S."/>
        </authorList>
    </citation>
    <scope>NUCLEOTIDE SEQUENCE [LARGE SCALE GENOMIC DNA]</scope>
    <source>
        <strain evidence="3">AP-Melu-1000-B4</strain>
    </source>
</reference>
<accession>A0A240E433</accession>
<dbReference type="InterPro" id="IPR021747">
    <property type="entry name" value="DUF3313"/>
</dbReference>
<evidence type="ECO:0000313" key="2">
    <source>
        <dbReference type="EMBL" id="SNX29291.1"/>
    </source>
</evidence>
<feature type="chain" id="PRO_5013394539" description="DUF3313 domain-containing protein" evidence="1">
    <location>
        <begin position="21"/>
        <end position="224"/>
    </location>
</feature>
<protein>
    <recommendedName>
        <fullName evidence="4">DUF3313 domain-containing protein</fullName>
    </recommendedName>
</protein>
<proteinExistence type="predicted"/>
<dbReference type="Pfam" id="PF11769">
    <property type="entry name" value="DUF3313"/>
    <property type="match status" value="1"/>
</dbReference>
<dbReference type="EMBL" id="OANS01000004">
    <property type="protein sequence ID" value="SNX29291.1"/>
    <property type="molecule type" value="Genomic_DNA"/>
</dbReference>
<dbReference type="RefSeq" id="WP_096674464.1">
    <property type="nucleotide sequence ID" value="NZ_OANS01000004.1"/>
</dbReference>
<keyword evidence="1" id="KW-0732">Signal</keyword>
<dbReference type="Proteomes" id="UP000218069">
    <property type="component" value="Unassembled WGS sequence"/>
</dbReference>
<evidence type="ECO:0000313" key="3">
    <source>
        <dbReference type="Proteomes" id="UP000218069"/>
    </source>
</evidence>
<gene>
    <name evidence="2" type="ORF">SAMN06295945_1660</name>
</gene>